<protein>
    <recommendedName>
        <fullName evidence="1">Transposase InsH N-terminal domain-containing protein</fullName>
    </recommendedName>
</protein>
<proteinExistence type="predicted"/>
<evidence type="ECO:0000259" key="1">
    <source>
        <dbReference type="Pfam" id="PF05598"/>
    </source>
</evidence>
<feature type="domain" description="Transposase InsH N-terminal" evidence="1">
    <location>
        <begin position="25"/>
        <end position="77"/>
    </location>
</feature>
<dbReference type="EMBL" id="LT962688">
    <property type="protein sequence ID" value="SOR32513.1"/>
    <property type="molecule type" value="Genomic_DNA"/>
</dbReference>
<dbReference type="AlphaFoldDB" id="A0A2N9AYX0"/>
<organism evidence="2 3">
    <name type="scientific">Methylorubrum extorquens</name>
    <name type="common">Methylobacterium dichloromethanicum</name>
    <name type="synonym">Methylobacterium extorquens</name>
    <dbReference type="NCBI Taxonomy" id="408"/>
    <lineage>
        <taxon>Bacteria</taxon>
        <taxon>Pseudomonadati</taxon>
        <taxon>Pseudomonadota</taxon>
        <taxon>Alphaproteobacteria</taxon>
        <taxon>Hyphomicrobiales</taxon>
        <taxon>Methylobacteriaceae</taxon>
        <taxon>Methylorubrum</taxon>
    </lineage>
</organism>
<sequence>MSLRPQSALPPVPEDTARIARTAFRRGNPYLLLRDHLGPIFADTAFADLYPARGQPAYAPWRLALVTLMQFREGLSDH</sequence>
<gene>
    <name evidence="2" type="ORF">TK0001_5954</name>
</gene>
<evidence type="ECO:0000313" key="2">
    <source>
        <dbReference type="EMBL" id="SOR32513.1"/>
    </source>
</evidence>
<accession>A0A2N9AYX0</accession>
<dbReference type="Proteomes" id="UP000233769">
    <property type="component" value="Chromosome tk0001"/>
</dbReference>
<dbReference type="InterPro" id="IPR008490">
    <property type="entry name" value="Transposase_InsH_N"/>
</dbReference>
<evidence type="ECO:0000313" key="3">
    <source>
        <dbReference type="Proteomes" id="UP000233769"/>
    </source>
</evidence>
<name>A0A2N9AYX0_METEX</name>
<reference evidence="3" key="1">
    <citation type="submission" date="2017-10" db="EMBL/GenBank/DDBJ databases">
        <authorList>
            <person name="Regsiter A."/>
            <person name="William W."/>
        </authorList>
    </citation>
    <scope>NUCLEOTIDE SEQUENCE [LARGE SCALE GENOMIC DNA]</scope>
</reference>
<dbReference type="Pfam" id="PF05598">
    <property type="entry name" value="DUF772"/>
    <property type="match status" value="1"/>
</dbReference>